<keyword evidence="1" id="KW-0812">Transmembrane</keyword>
<keyword evidence="1" id="KW-1133">Transmembrane helix</keyword>
<protein>
    <submittedName>
        <fullName evidence="2">Tfp pilus assembly protein PilN</fullName>
    </submittedName>
</protein>
<comment type="caution">
    <text evidence="2">The sequence shown here is derived from an EMBL/GenBank/DDBJ whole genome shotgun (WGS) entry which is preliminary data.</text>
</comment>
<evidence type="ECO:0000313" key="2">
    <source>
        <dbReference type="EMBL" id="MDP9795645.1"/>
    </source>
</evidence>
<dbReference type="Proteomes" id="UP001240984">
    <property type="component" value="Unassembled WGS sequence"/>
</dbReference>
<reference evidence="2 3" key="1">
    <citation type="submission" date="2023-07" db="EMBL/GenBank/DDBJ databases">
        <title>Sequencing the genomes of 1000 actinobacteria strains.</title>
        <authorList>
            <person name="Klenk H.-P."/>
        </authorList>
    </citation>
    <scope>NUCLEOTIDE SEQUENCE [LARGE SCALE GENOMIC DNA]</scope>
    <source>
        <strain evidence="2 3">DSM 44710</strain>
    </source>
</reference>
<dbReference type="PANTHER" id="PTHR40278:SF1">
    <property type="entry name" value="DNA UTILIZATION PROTEIN HOFN"/>
    <property type="match status" value="1"/>
</dbReference>
<keyword evidence="3" id="KW-1185">Reference proteome</keyword>
<dbReference type="RefSeq" id="WP_306831626.1">
    <property type="nucleotide sequence ID" value="NZ_JAUSRA010000001.1"/>
</dbReference>
<feature type="transmembrane region" description="Helical" evidence="1">
    <location>
        <begin position="50"/>
        <end position="69"/>
    </location>
</feature>
<gene>
    <name evidence="2" type="ORF">J2S43_004157</name>
</gene>
<evidence type="ECO:0000256" key="1">
    <source>
        <dbReference type="SAM" id="Phobius"/>
    </source>
</evidence>
<evidence type="ECO:0000313" key="3">
    <source>
        <dbReference type="Proteomes" id="UP001240984"/>
    </source>
</evidence>
<dbReference type="EMBL" id="JAUSRA010000001">
    <property type="protein sequence ID" value="MDP9795645.1"/>
    <property type="molecule type" value="Genomic_DNA"/>
</dbReference>
<keyword evidence="1" id="KW-0472">Membrane</keyword>
<accession>A0ABT9MW85</accession>
<sequence length="241" mass="25566">MTTEQMPVHEQSQFVAQQIAPQEPLRMLAISANLLPDEILAGRRGRRVRGVVGVAMVGVVGLLGAWYGLSVTQTAAAQTALDQTNDSVRAVKNEQKQYAELIQTQQELTAIEDQLGTLMSTDVQWYTLVKGVRTALPKDVSLVNIVASTASDSTATTSGSLPSETAAKQIGTMTLTGSAGDKDLIADFADNLREVNGVSDPYVTSVTLGDGSEEFAITLNLTDPLLDGRFTPRESATPGGN</sequence>
<name>A0ABT9MW85_9ACTN</name>
<organism evidence="2 3">
    <name type="scientific">Catenuloplanes nepalensis</name>
    <dbReference type="NCBI Taxonomy" id="587533"/>
    <lineage>
        <taxon>Bacteria</taxon>
        <taxon>Bacillati</taxon>
        <taxon>Actinomycetota</taxon>
        <taxon>Actinomycetes</taxon>
        <taxon>Micromonosporales</taxon>
        <taxon>Micromonosporaceae</taxon>
        <taxon>Catenuloplanes</taxon>
    </lineage>
</organism>
<dbReference type="PANTHER" id="PTHR40278">
    <property type="entry name" value="DNA UTILIZATION PROTEIN HOFN"/>
    <property type="match status" value="1"/>
</dbReference>
<proteinExistence type="predicted"/>
<dbReference type="InterPro" id="IPR052534">
    <property type="entry name" value="Extracell_DNA_Util/SecSys_Comp"/>
</dbReference>